<sequence length="230" mass="24601">MYFSFARHAPRVPFLKAAVSLSLVAGLLSCGPLQVSSTSTLSERIETRQYQMVPVARSWVYVPQGLLTLQRDLDNIVEQRIALPNDTTIAGDNYLLLRGRGGNPLSGGRLKLEDMLDQTGGVPAPFEGLSNRNMATATDELGPYFIAEKSVGVDTTCVLVVRSLKNAARPLPAGADSMDVLLRNCTRQGREAALAPIQAQYLAATPALAGGANVRLHNMSPFAAPGAERP</sequence>
<evidence type="ECO:0000256" key="1">
    <source>
        <dbReference type="SAM" id="SignalP"/>
    </source>
</evidence>
<keyword evidence="3" id="KW-1185">Reference proteome</keyword>
<gene>
    <name evidence="2" type="ORF">E2L08_14310</name>
</gene>
<dbReference type="RefSeq" id="WP_133397775.1">
    <property type="nucleotide sequence ID" value="NZ_SNAA01000018.1"/>
</dbReference>
<evidence type="ECO:0000313" key="3">
    <source>
        <dbReference type="Proteomes" id="UP000295701"/>
    </source>
</evidence>
<dbReference type="PROSITE" id="PS51257">
    <property type="entry name" value="PROKAR_LIPOPROTEIN"/>
    <property type="match status" value="1"/>
</dbReference>
<dbReference type="EMBL" id="SNAA01000018">
    <property type="protein sequence ID" value="TDL76261.1"/>
    <property type="molecule type" value="Genomic_DNA"/>
</dbReference>
<organism evidence="2 3">
    <name type="scientific">Palleronia sediminis</name>
    <dbReference type="NCBI Taxonomy" id="2547833"/>
    <lineage>
        <taxon>Bacteria</taxon>
        <taxon>Pseudomonadati</taxon>
        <taxon>Pseudomonadota</taxon>
        <taxon>Alphaproteobacteria</taxon>
        <taxon>Rhodobacterales</taxon>
        <taxon>Roseobacteraceae</taxon>
        <taxon>Palleronia</taxon>
    </lineage>
</organism>
<accession>A0A4R5ZYH4</accession>
<dbReference type="Proteomes" id="UP000295701">
    <property type="component" value="Unassembled WGS sequence"/>
</dbReference>
<protein>
    <recommendedName>
        <fullName evidence="4">Lipoprotein</fullName>
    </recommendedName>
</protein>
<feature type="signal peptide" evidence="1">
    <location>
        <begin position="1"/>
        <end position="25"/>
    </location>
</feature>
<feature type="chain" id="PRO_5020329685" description="Lipoprotein" evidence="1">
    <location>
        <begin position="26"/>
        <end position="230"/>
    </location>
</feature>
<dbReference type="OrthoDB" id="7856340at2"/>
<reference evidence="2 3" key="1">
    <citation type="submission" date="2019-03" db="EMBL/GenBank/DDBJ databases">
        <title>Primorskyibacter sp. SS33 isolated from sediments.</title>
        <authorList>
            <person name="Xunke S."/>
        </authorList>
    </citation>
    <scope>NUCLEOTIDE SEQUENCE [LARGE SCALE GENOMIC DNA]</scope>
    <source>
        <strain evidence="2 3">SS33</strain>
    </source>
</reference>
<proteinExistence type="predicted"/>
<evidence type="ECO:0000313" key="2">
    <source>
        <dbReference type="EMBL" id="TDL76261.1"/>
    </source>
</evidence>
<keyword evidence="1" id="KW-0732">Signal</keyword>
<evidence type="ECO:0008006" key="4">
    <source>
        <dbReference type="Google" id="ProtNLM"/>
    </source>
</evidence>
<comment type="caution">
    <text evidence="2">The sequence shown here is derived from an EMBL/GenBank/DDBJ whole genome shotgun (WGS) entry which is preliminary data.</text>
</comment>
<dbReference type="AlphaFoldDB" id="A0A4R5ZYH4"/>
<name>A0A4R5ZYH4_9RHOB</name>